<feature type="domain" description="Peptidase C1A papain C-terminal" evidence="7">
    <location>
        <begin position="84"/>
        <end position="231"/>
    </location>
</feature>
<dbReference type="InterPro" id="IPR000668">
    <property type="entry name" value="Peptidase_C1A_C"/>
</dbReference>
<keyword evidence="1" id="KW-0645">Protease</keyword>
<dbReference type="Gene3D" id="3.90.70.10">
    <property type="entry name" value="Cysteine proteinases"/>
    <property type="match status" value="1"/>
</dbReference>
<dbReference type="Pfam" id="PF00112">
    <property type="entry name" value="Peptidase_C1"/>
    <property type="match status" value="1"/>
</dbReference>
<name>A0A8S9WTJ8_APOLU</name>
<evidence type="ECO:0000256" key="3">
    <source>
        <dbReference type="ARBA" id="ARBA00022801"/>
    </source>
</evidence>
<organism evidence="8 9">
    <name type="scientific">Apolygus lucorum</name>
    <name type="common">Small green plant bug</name>
    <name type="synonym">Lygocoris lucorum</name>
    <dbReference type="NCBI Taxonomy" id="248454"/>
    <lineage>
        <taxon>Eukaryota</taxon>
        <taxon>Metazoa</taxon>
        <taxon>Ecdysozoa</taxon>
        <taxon>Arthropoda</taxon>
        <taxon>Hexapoda</taxon>
        <taxon>Insecta</taxon>
        <taxon>Pterygota</taxon>
        <taxon>Neoptera</taxon>
        <taxon>Paraneoptera</taxon>
        <taxon>Hemiptera</taxon>
        <taxon>Heteroptera</taxon>
        <taxon>Panheteroptera</taxon>
        <taxon>Cimicomorpha</taxon>
        <taxon>Miridae</taxon>
        <taxon>Mirini</taxon>
        <taxon>Apolygus</taxon>
    </lineage>
</organism>
<keyword evidence="3" id="KW-0378">Hydrolase</keyword>
<feature type="signal peptide" evidence="6">
    <location>
        <begin position="1"/>
        <end position="24"/>
    </location>
</feature>
<evidence type="ECO:0000256" key="4">
    <source>
        <dbReference type="ARBA" id="ARBA00022807"/>
    </source>
</evidence>
<evidence type="ECO:0000256" key="2">
    <source>
        <dbReference type="ARBA" id="ARBA00022729"/>
    </source>
</evidence>
<dbReference type="GO" id="GO:0004197">
    <property type="term" value="F:cysteine-type endopeptidase activity"/>
    <property type="evidence" value="ECO:0007669"/>
    <property type="project" value="InterPro"/>
</dbReference>
<gene>
    <name evidence="8" type="ORF">GE061_007545</name>
</gene>
<keyword evidence="2 6" id="KW-0732">Signal</keyword>
<dbReference type="AlphaFoldDB" id="A0A8S9WTJ8"/>
<evidence type="ECO:0000313" key="8">
    <source>
        <dbReference type="EMBL" id="KAF6199519.1"/>
    </source>
</evidence>
<evidence type="ECO:0000259" key="7">
    <source>
        <dbReference type="SMART" id="SM00645"/>
    </source>
</evidence>
<dbReference type="Proteomes" id="UP000466442">
    <property type="component" value="Unassembled WGS sequence"/>
</dbReference>
<keyword evidence="4" id="KW-0788">Thiol protease</keyword>
<keyword evidence="5" id="KW-1015">Disulfide bond</keyword>
<dbReference type="GO" id="GO:0006508">
    <property type="term" value="P:proteolysis"/>
    <property type="evidence" value="ECO:0007669"/>
    <property type="project" value="UniProtKB-KW"/>
</dbReference>
<evidence type="ECO:0000313" key="9">
    <source>
        <dbReference type="Proteomes" id="UP000466442"/>
    </source>
</evidence>
<sequence>MISLTFLPPKTCLLYFVILTLSHACPDYSRIIEEVNNANTTWKAELNFRPDYPCESIKRLSGSRLEPNLPGRPTRLVTYSGAELPDEFDARKRWPNCPTVLDIPDQSHCGSDWAVSTASVFSDRLCIGTNGNFTLPMSSEFLMACFDWAEGCLGGGPKFAWNFIESTGIVTGGNFDSKIGCQPYELPSCQHFGTKSTKPPCFTVEVPGYHGVGPVCEKNAPMRSTEPVSRTISTK</sequence>
<proteinExistence type="predicted"/>
<reference evidence="8" key="1">
    <citation type="journal article" date="2021" name="Mol. Ecol. Resour.">
        <title>Apolygus lucorum genome provides insights into omnivorousness and mesophyll feeding.</title>
        <authorList>
            <person name="Liu Y."/>
            <person name="Liu H."/>
            <person name="Wang H."/>
            <person name="Huang T."/>
            <person name="Liu B."/>
            <person name="Yang B."/>
            <person name="Yin L."/>
            <person name="Li B."/>
            <person name="Zhang Y."/>
            <person name="Zhang S."/>
            <person name="Jiang F."/>
            <person name="Zhang X."/>
            <person name="Ren Y."/>
            <person name="Wang B."/>
            <person name="Wang S."/>
            <person name="Lu Y."/>
            <person name="Wu K."/>
            <person name="Fan W."/>
            <person name="Wang G."/>
        </authorList>
    </citation>
    <scope>NUCLEOTIDE SEQUENCE</scope>
    <source>
        <strain evidence="8">12Hb</strain>
    </source>
</reference>
<evidence type="ECO:0000256" key="6">
    <source>
        <dbReference type="SAM" id="SignalP"/>
    </source>
</evidence>
<dbReference type="EMBL" id="WIXP02000015">
    <property type="protein sequence ID" value="KAF6199519.1"/>
    <property type="molecule type" value="Genomic_DNA"/>
</dbReference>
<dbReference type="InterPro" id="IPR012599">
    <property type="entry name" value="Propeptide_C1A"/>
</dbReference>
<evidence type="ECO:0000256" key="1">
    <source>
        <dbReference type="ARBA" id="ARBA00022670"/>
    </source>
</evidence>
<dbReference type="SUPFAM" id="SSF54001">
    <property type="entry name" value="Cysteine proteinases"/>
    <property type="match status" value="1"/>
</dbReference>
<dbReference type="SMART" id="SM00645">
    <property type="entry name" value="Pept_C1"/>
    <property type="match status" value="1"/>
</dbReference>
<comment type="caution">
    <text evidence="8">The sequence shown here is derived from an EMBL/GenBank/DDBJ whole genome shotgun (WGS) entry which is preliminary data.</text>
</comment>
<protein>
    <recommendedName>
        <fullName evidence="7">Peptidase C1A papain C-terminal domain-containing protein</fullName>
    </recommendedName>
</protein>
<evidence type="ECO:0000256" key="5">
    <source>
        <dbReference type="ARBA" id="ARBA00023157"/>
    </source>
</evidence>
<dbReference type="InterPro" id="IPR038765">
    <property type="entry name" value="Papain-like_cys_pep_sf"/>
</dbReference>
<keyword evidence="9" id="KW-1185">Reference proteome</keyword>
<accession>A0A8S9WTJ8</accession>
<dbReference type="Pfam" id="PF08127">
    <property type="entry name" value="Propeptide_C1"/>
    <property type="match status" value="1"/>
</dbReference>
<dbReference type="OrthoDB" id="640249at2759"/>
<feature type="chain" id="PRO_5035893092" description="Peptidase C1A papain C-terminal domain-containing protein" evidence="6">
    <location>
        <begin position="25"/>
        <end position="235"/>
    </location>
</feature>